<comment type="caution">
    <text evidence="2">The sequence shown here is derived from an EMBL/GenBank/DDBJ whole genome shotgun (WGS) entry which is preliminary data.</text>
</comment>
<organism evidence="2 3">
    <name type="scientific">Rhizobium leguminosarum bv. viciae</name>
    <dbReference type="NCBI Taxonomy" id="387"/>
    <lineage>
        <taxon>Bacteria</taxon>
        <taxon>Pseudomonadati</taxon>
        <taxon>Pseudomonadota</taxon>
        <taxon>Alphaproteobacteria</taxon>
        <taxon>Hyphomicrobiales</taxon>
        <taxon>Rhizobiaceae</taxon>
        <taxon>Rhizobium/Agrobacterium group</taxon>
        <taxon>Rhizobium</taxon>
    </lineage>
</organism>
<dbReference type="RefSeq" id="WP_168275150.1">
    <property type="nucleotide sequence ID" value="NZ_WIEZ01000002.1"/>
</dbReference>
<evidence type="ECO:0000313" key="3">
    <source>
        <dbReference type="Proteomes" id="UP000662259"/>
    </source>
</evidence>
<dbReference type="Proteomes" id="UP000662259">
    <property type="component" value="Unassembled WGS sequence"/>
</dbReference>
<evidence type="ECO:0000313" key="2">
    <source>
        <dbReference type="EMBL" id="NKM44314.1"/>
    </source>
</evidence>
<evidence type="ECO:0000256" key="1">
    <source>
        <dbReference type="SAM" id="MobiDB-lite"/>
    </source>
</evidence>
<accession>A0A8I2GKP6</accession>
<feature type="compositionally biased region" description="Low complexity" evidence="1">
    <location>
        <begin position="65"/>
        <end position="74"/>
    </location>
</feature>
<sequence>MTNENHDGKDAPPPAARLEREELYKLVWSVPGRILGPRLGVSDSYLSLVCRSMAIPRPPPGYWGKAAAGKAGPTPALPESRAGRPTSWTRGQALTSPIRQFYSRLDQTLENGHSLVEFTRERFATARTGPGGIYLTTRSTRVIDLATSTTCLDRALSFAEALFGALEARGHEVTIAAGNLLFRPDIPFSERRHERRGTPVRAPRPTYPTVAIIRGTPLGLAIGEIVGEVEMTYVGDGNFVPRSKTLKRRTEKVAGFTWSEWRAHPTGKLKLVAYAPNRLDSRRPSWTEGTGTKLTRTIEEIVGQLEAFSDSSSSTA</sequence>
<dbReference type="AlphaFoldDB" id="A0A8I2GKP6"/>
<reference evidence="2" key="1">
    <citation type="submission" date="2019-10" db="EMBL/GenBank/DDBJ databases">
        <title>Rhizobium leguminosarum symbiovar viciae collection.</title>
        <authorList>
            <person name="Boivin S."/>
            <person name="Lepetit M."/>
        </authorList>
    </citation>
    <scope>NUCLEOTIDE SEQUENCE</scope>
    <source>
        <strain evidence="2">L143</strain>
    </source>
</reference>
<name>A0A8I2GKP6_RHILV</name>
<proteinExistence type="predicted"/>
<protein>
    <submittedName>
        <fullName evidence="2">Uncharacterized protein</fullName>
    </submittedName>
</protein>
<feature type="region of interest" description="Disordered" evidence="1">
    <location>
        <begin position="65"/>
        <end position="89"/>
    </location>
</feature>
<dbReference type="EMBL" id="WIEZ01000002">
    <property type="protein sequence ID" value="NKM44314.1"/>
    <property type="molecule type" value="Genomic_DNA"/>
</dbReference>
<gene>
    <name evidence="2" type="ORF">GFL91_04780</name>
</gene>